<dbReference type="RefSeq" id="WP_190614913.1">
    <property type="nucleotide sequence ID" value="NZ_AP018712.1"/>
</dbReference>
<dbReference type="InterPro" id="IPR022742">
    <property type="entry name" value="Hydrolase_4"/>
</dbReference>
<dbReference type="AlphaFoldDB" id="A0A7G1G664"/>
<protein>
    <submittedName>
        <fullName evidence="3">Carboxylesterase</fullName>
    </submittedName>
</protein>
<evidence type="ECO:0000313" key="4">
    <source>
        <dbReference type="Proteomes" id="UP000516361"/>
    </source>
</evidence>
<dbReference type="PANTHER" id="PTHR11614">
    <property type="entry name" value="PHOSPHOLIPASE-RELATED"/>
    <property type="match status" value="1"/>
</dbReference>
<accession>A0A7G1G664</accession>
<dbReference type="InterPro" id="IPR051044">
    <property type="entry name" value="MAG_DAG_Lipase"/>
</dbReference>
<dbReference type="InterPro" id="IPR029058">
    <property type="entry name" value="AB_hydrolase_fold"/>
</dbReference>
<dbReference type="KEGG" id="ocy:OSSY52_21990"/>
<evidence type="ECO:0000256" key="1">
    <source>
        <dbReference type="PIRSR" id="PIRSR017388-1"/>
    </source>
</evidence>
<name>A0A7G1G664_9BACT</name>
<feature type="active site" description="Charge relay system" evidence="1">
    <location>
        <position position="235"/>
    </location>
</feature>
<gene>
    <name evidence="3" type="ORF">OSSY52_21990</name>
</gene>
<organism evidence="3 4">
    <name type="scientific">Tepiditoga spiralis</name>
    <dbReference type="NCBI Taxonomy" id="2108365"/>
    <lineage>
        <taxon>Bacteria</taxon>
        <taxon>Thermotogati</taxon>
        <taxon>Thermotogota</taxon>
        <taxon>Thermotogae</taxon>
        <taxon>Petrotogales</taxon>
        <taxon>Petrotogaceae</taxon>
        <taxon>Tepiditoga</taxon>
    </lineage>
</organism>
<dbReference type="InterPro" id="IPR012354">
    <property type="entry name" value="Esterase_lipase"/>
</dbReference>
<dbReference type="InParanoid" id="A0A7G1G664"/>
<feature type="active site" description="Nucleophile" evidence="1">
    <location>
        <position position="102"/>
    </location>
</feature>
<dbReference type="GO" id="GO:0052689">
    <property type="term" value="F:carboxylic ester hydrolase activity"/>
    <property type="evidence" value="ECO:0007669"/>
    <property type="project" value="InterPro"/>
</dbReference>
<reference evidence="3 4" key="1">
    <citation type="submission" date="2018-06" db="EMBL/GenBank/DDBJ databases">
        <title>Genome sequencing of Oceanotoga sp. sy52.</title>
        <authorList>
            <person name="Mori K."/>
        </authorList>
    </citation>
    <scope>NUCLEOTIDE SEQUENCE [LARGE SCALE GENOMIC DNA]</scope>
    <source>
        <strain evidence="4">sy52</strain>
    </source>
</reference>
<dbReference type="SUPFAM" id="SSF53474">
    <property type="entry name" value="alpha/beta-Hydrolases"/>
    <property type="match status" value="1"/>
</dbReference>
<sequence>MFFDNIPKETSVNKISQPSFFEGGENAVLLIHGYTGTPHDMRYLGHMLHKAGFTVSIPRLPGHGTNSVDFQNSNWKDWLRKVTDEYVDLKYKYEEVYISGLSMGGVLTLILASKFKPKKIVLAAPAIEAKNKKIKITPFLKYFIKKTDRKYKEVHEDENLNKLAKEYWHYNWINKAADLRKLQKISLKCLSEVEADTLTILSKTDGSVPLNVGDIIDEKINSKNKKKIILEKSSHVLVNDIKREYVAQEIIKWFKN</sequence>
<proteinExistence type="predicted"/>
<dbReference type="Gene3D" id="3.40.50.1820">
    <property type="entry name" value="alpha/beta hydrolase"/>
    <property type="match status" value="1"/>
</dbReference>
<keyword evidence="4" id="KW-1185">Reference proteome</keyword>
<dbReference type="Proteomes" id="UP000516361">
    <property type="component" value="Chromosome"/>
</dbReference>
<dbReference type="PIRSF" id="PIRSF017388">
    <property type="entry name" value="Esterase_lipase"/>
    <property type="match status" value="1"/>
</dbReference>
<feature type="domain" description="Serine aminopeptidase S33" evidence="2">
    <location>
        <begin position="26"/>
        <end position="156"/>
    </location>
</feature>
<evidence type="ECO:0000313" key="3">
    <source>
        <dbReference type="EMBL" id="BBE32058.1"/>
    </source>
</evidence>
<evidence type="ECO:0000259" key="2">
    <source>
        <dbReference type="Pfam" id="PF12146"/>
    </source>
</evidence>
<dbReference type="EMBL" id="AP018712">
    <property type="protein sequence ID" value="BBE32058.1"/>
    <property type="molecule type" value="Genomic_DNA"/>
</dbReference>
<dbReference type="Pfam" id="PF12146">
    <property type="entry name" value="Hydrolase_4"/>
    <property type="match status" value="1"/>
</dbReference>
<feature type="active site" description="Charge relay system" evidence="1">
    <location>
        <position position="205"/>
    </location>
</feature>
<dbReference type="FunCoup" id="A0A7G1G664">
    <property type="interactions" value="3"/>
</dbReference>